<keyword evidence="9 22" id="KW-0812">Transmembrane</keyword>
<dbReference type="GO" id="GO:0032585">
    <property type="term" value="C:multivesicular body membrane"/>
    <property type="evidence" value="ECO:0007669"/>
    <property type="project" value="UniProtKB-SubCell"/>
</dbReference>
<reference evidence="23 24" key="1">
    <citation type="journal article" date="2011" name="Proc. Natl. Acad. Sci. U.S.A.">
        <title>Evolutionary erosion of yeast sex chromosomes by mating-type switching accidents.</title>
        <authorList>
            <person name="Gordon J.L."/>
            <person name="Armisen D."/>
            <person name="Proux-Wera E."/>
            <person name="Oheigeartaigh S.S."/>
            <person name="Byrne K.P."/>
            <person name="Wolfe K.H."/>
        </authorList>
    </citation>
    <scope>NUCLEOTIDE SEQUENCE [LARGE SCALE GENOMIC DNA]</scope>
    <source>
        <strain evidence="24">ATCC 24235 / CBS 4417 / NBRC 1672 / NRRL Y-8282 / UCD 70-5</strain>
    </source>
</reference>
<keyword evidence="13" id="KW-0735">Signal-anchor</keyword>
<comment type="function">
    <text evidence="19">Lipase which is essential for lysis of subvacuolar cytoplasm to vacuole targeted bodies and intravacuolar autophagic bodies. Involved in the lysis of intravacuolar multivesicular body (MVB) vesicles. The intravacuolar membrane disintegration by ATG15 is critical to life span extension.</text>
</comment>
<gene>
    <name evidence="23" type="primary">TPHA0M01800</name>
    <name evidence="23" type="ordered locus">TPHA_0M01800</name>
</gene>
<dbReference type="GeneID" id="11531953"/>
<dbReference type="InterPro" id="IPR050805">
    <property type="entry name" value="ATG15_Lipase"/>
</dbReference>
<keyword evidence="11" id="KW-0378">Hydrolase</keyword>
<evidence type="ECO:0000256" key="3">
    <source>
        <dbReference type="ARBA" id="ARBA00004343"/>
    </source>
</evidence>
<evidence type="ECO:0000256" key="11">
    <source>
        <dbReference type="ARBA" id="ARBA00022801"/>
    </source>
</evidence>
<evidence type="ECO:0000256" key="20">
    <source>
        <dbReference type="ARBA" id="ARBA00029828"/>
    </source>
</evidence>
<keyword evidence="18" id="KW-0325">Glycoprotein</keyword>
<evidence type="ECO:0000256" key="15">
    <source>
        <dbReference type="ARBA" id="ARBA00023006"/>
    </source>
</evidence>
<evidence type="ECO:0000256" key="6">
    <source>
        <dbReference type="ARBA" id="ARBA00013279"/>
    </source>
</evidence>
<feature type="compositionally biased region" description="Low complexity" evidence="21">
    <location>
        <begin position="499"/>
        <end position="510"/>
    </location>
</feature>
<evidence type="ECO:0000313" key="24">
    <source>
        <dbReference type="Proteomes" id="UP000005666"/>
    </source>
</evidence>
<dbReference type="Gene3D" id="3.40.50.1820">
    <property type="entry name" value="alpha/beta hydrolase"/>
    <property type="match status" value="1"/>
</dbReference>
<dbReference type="GO" id="GO:0034496">
    <property type="term" value="P:multivesicular body membrane disassembly"/>
    <property type="evidence" value="ECO:0007669"/>
    <property type="project" value="EnsemblFungi"/>
</dbReference>
<evidence type="ECO:0000256" key="7">
    <source>
        <dbReference type="ARBA" id="ARBA00018542"/>
    </source>
</evidence>
<dbReference type="GO" id="GO:0006660">
    <property type="term" value="P:phosphatidylserine catabolic process"/>
    <property type="evidence" value="ECO:0007669"/>
    <property type="project" value="EnsemblFungi"/>
</dbReference>
<evidence type="ECO:0000256" key="14">
    <source>
        <dbReference type="ARBA" id="ARBA00022989"/>
    </source>
</evidence>
<evidence type="ECO:0000256" key="8">
    <source>
        <dbReference type="ARBA" id="ARBA00019241"/>
    </source>
</evidence>
<organism evidence="23 24">
    <name type="scientific">Tetrapisispora phaffii (strain ATCC 24235 / CBS 4417 / NBRC 1672 / NRRL Y-8282 / UCD 70-5)</name>
    <name type="common">Yeast</name>
    <name type="synonym">Fabospora phaffii</name>
    <dbReference type="NCBI Taxonomy" id="1071381"/>
    <lineage>
        <taxon>Eukaryota</taxon>
        <taxon>Fungi</taxon>
        <taxon>Dikarya</taxon>
        <taxon>Ascomycota</taxon>
        <taxon>Saccharomycotina</taxon>
        <taxon>Saccharomycetes</taxon>
        <taxon>Saccharomycetales</taxon>
        <taxon>Saccharomycetaceae</taxon>
        <taxon>Tetrapisispora</taxon>
    </lineage>
</organism>
<sequence>MGILLKEKQQLQSTDILLSQLKGAIFVLTFILSIFAYFKLSRQADLGIPEESRQLSGSFKLTRIYRHGIGMYHDKHQILEIDDTNMESLRANYQSELYIMNTNEHDEGMDQLWTSNPMYTTDNPFNYEFKLGAKNKNLLRLVNRDPEFIEAYLDSYGSSNVFENKVLEWKEGGEDVLVPDVTDMNTVISLALMSSNAYVKLPQTGDWRNVTEPWKESRSDGYGWDSDGLRGHIFYNEVNDIVVLSVKGTSAQGIPGAGDDETTTNDKLNDNLLFSCCCARVSYLWTTVCDCYTKSYTCDESCLEQSMKRKDGYYQAVMEIYKDILEAYPTASVWLTGHSLGGALSALLARTYGLPAITFEAPGEALAAKRLHLPYPPGLPEYEEHIWHIGHTADPIFMGTCNGASSSCSIAGYAMETQCHSGYECVYDVVKDKGWHVNILNHRIHTLIDKILNEYDEVAQCVRPEECIDCYNWNFIPNQDETSSAITTTSNKKTKTNTRSKTATKTTSTTNTKTTTAVRCIGRNWVGICTDYGPAPT</sequence>
<accession>G8C0P0</accession>
<dbReference type="RefSeq" id="XP_003688189.1">
    <property type="nucleotide sequence ID" value="XM_003688141.1"/>
</dbReference>
<keyword evidence="10" id="KW-0967">Endosome</keyword>
<dbReference type="GO" id="GO:0000425">
    <property type="term" value="P:pexophagy"/>
    <property type="evidence" value="ECO:0007669"/>
    <property type="project" value="EnsemblFungi"/>
</dbReference>
<comment type="subunit">
    <text evidence="5">Binds to both phosphatidylinositol (PI) and phosphatidylinositol 3,5-bisphosphate (PIP2).</text>
</comment>
<dbReference type="GO" id="GO:0005783">
    <property type="term" value="C:endoplasmic reticulum"/>
    <property type="evidence" value="ECO:0007669"/>
    <property type="project" value="EnsemblFungi"/>
</dbReference>
<dbReference type="OMA" id="CHDCYNW"/>
<evidence type="ECO:0000256" key="9">
    <source>
        <dbReference type="ARBA" id="ARBA00022692"/>
    </source>
</evidence>
<evidence type="ECO:0000256" key="17">
    <source>
        <dbReference type="ARBA" id="ARBA00023136"/>
    </source>
</evidence>
<keyword evidence="17 22" id="KW-0472">Membrane</keyword>
<dbReference type="Proteomes" id="UP000005666">
    <property type="component" value="Chromosome 13"/>
</dbReference>
<evidence type="ECO:0000256" key="12">
    <source>
        <dbReference type="ARBA" id="ARBA00022963"/>
    </source>
</evidence>
<evidence type="ECO:0000256" key="18">
    <source>
        <dbReference type="ARBA" id="ARBA00023180"/>
    </source>
</evidence>
<dbReference type="OrthoDB" id="58570at2759"/>
<dbReference type="PANTHER" id="PTHR47175:SF2">
    <property type="entry name" value="LIPASE ATG15-RELATED"/>
    <property type="match status" value="1"/>
</dbReference>
<dbReference type="GO" id="GO:0006624">
    <property type="term" value="P:vacuolar protein processing"/>
    <property type="evidence" value="ECO:0007669"/>
    <property type="project" value="EnsemblFungi"/>
</dbReference>
<dbReference type="SUPFAM" id="SSF53474">
    <property type="entry name" value="alpha/beta-Hydrolases"/>
    <property type="match status" value="1"/>
</dbReference>
<dbReference type="GO" id="GO:0005774">
    <property type="term" value="C:vacuolar membrane"/>
    <property type="evidence" value="ECO:0007669"/>
    <property type="project" value="EnsemblFungi"/>
</dbReference>
<evidence type="ECO:0000256" key="2">
    <source>
        <dbReference type="ARBA" id="ARBA00004270"/>
    </source>
</evidence>
<dbReference type="GO" id="GO:0034727">
    <property type="term" value="P:piecemeal microautophagy of the nucleus"/>
    <property type="evidence" value="ECO:0007669"/>
    <property type="project" value="EnsemblFungi"/>
</dbReference>
<dbReference type="KEGG" id="tpf:TPHA_0M01800"/>
<keyword evidence="12" id="KW-0442">Lipid degradation</keyword>
<protein>
    <recommendedName>
        <fullName evidence="7">Putative lipase ATG15</fullName>
        <ecNumber evidence="6">3.1.1.3</ecNumber>
    </recommendedName>
    <alternativeName>
        <fullName evidence="20">Autophagy-related protein 15</fullName>
    </alternativeName>
    <alternativeName>
        <fullName evidence="8">Putative lipase atg15</fullName>
    </alternativeName>
</protein>
<dbReference type="PANTHER" id="PTHR47175">
    <property type="entry name" value="LIPASE ATG15-RELATED"/>
    <property type="match status" value="1"/>
</dbReference>
<name>G8C0P0_TETPH</name>
<evidence type="ECO:0000256" key="16">
    <source>
        <dbReference type="ARBA" id="ARBA00023098"/>
    </source>
</evidence>
<dbReference type="GO" id="GO:0004620">
    <property type="term" value="F:phospholipase activity"/>
    <property type="evidence" value="ECO:0007669"/>
    <property type="project" value="EnsemblFungi"/>
</dbReference>
<evidence type="ECO:0000256" key="1">
    <source>
        <dbReference type="ARBA" id="ARBA00001024"/>
    </source>
</evidence>
<comment type="catalytic activity">
    <reaction evidence="1">
        <text>a triacylglycerol + H2O = a diacylglycerol + a fatty acid + H(+)</text>
        <dbReference type="Rhea" id="RHEA:12044"/>
        <dbReference type="ChEBI" id="CHEBI:15377"/>
        <dbReference type="ChEBI" id="CHEBI:15378"/>
        <dbReference type="ChEBI" id="CHEBI:17855"/>
        <dbReference type="ChEBI" id="CHEBI:18035"/>
        <dbReference type="ChEBI" id="CHEBI:28868"/>
        <dbReference type="EC" id="3.1.1.3"/>
    </reaction>
</comment>
<feature type="transmembrane region" description="Helical" evidence="22">
    <location>
        <begin position="21"/>
        <end position="38"/>
    </location>
</feature>
<dbReference type="InterPro" id="IPR029058">
    <property type="entry name" value="AB_hydrolase_fold"/>
</dbReference>
<dbReference type="CDD" id="cd00519">
    <property type="entry name" value="Lipase_3"/>
    <property type="match status" value="1"/>
</dbReference>
<keyword evidence="15" id="KW-0072">Autophagy</keyword>
<proteinExistence type="inferred from homology"/>
<evidence type="ECO:0000256" key="19">
    <source>
        <dbReference type="ARBA" id="ARBA00024663"/>
    </source>
</evidence>
<dbReference type="EC" id="3.1.1.3" evidence="6"/>
<dbReference type="EMBL" id="HE612868">
    <property type="protein sequence ID" value="CCE65755.1"/>
    <property type="molecule type" value="Genomic_DNA"/>
</dbReference>
<keyword evidence="16" id="KW-0443">Lipid metabolism</keyword>
<evidence type="ECO:0000256" key="4">
    <source>
        <dbReference type="ARBA" id="ARBA00010701"/>
    </source>
</evidence>
<evidence type="ECO:0000256" key="22">
    <source>
        <dbReference type="SAM" id="Phobius"/>
    </source>
</evidence>
<dbReference type="HOGENOM" id="CLU_028295_0_2_1"/>
<comment type="similarity">
    <text evidence="4">Belongs to the AB hydrolase superfamily. Lipase family.</text>
</comment>
<dbReference type="GO" id="GO:0005775">
    <property type="term" value="C:vacuolar lumen"/>
    <property type="evidence" value="ECO:0007669"/>
    <property type="project" value="EnsemblFungi"/>
</dbReference>
<evidence type="ECO:0000256" key="13">
    <source>
        <dbReference type="ARBA" id="ARBA00022968"/>
    </source>
</evidence>
<evidence type="ECO:0000256" key="5">
    <source>
        <dbReference type="ARBA" id="ARBA00011137"/>
    </source>
</evidence>
<dbReference type="GO" id="GO:0046461">
    <property type="term" value="P:neutral lipid catabolic process"/>
    <property type="evidence" value="ECO:0007669"/>
    <property type="project" value="EnsemblFungi"/>
</dbReference>
<evidence type="ECO:0000256" key="21">
    <source>
        <dbReference type="SAM" id="MobiDB-lite"/>
    </source>
</evidence>
<feature type="region of interest" description="Disordered" evidence="21">
    <location>
        <begin position="485"/>
        <end position="510"/>
    </location>
</feature>
<dbReference type="STRING" id="1071381.G8C0P0"/>
<comment type="subcellular location">
    <subcellularLocation>
        <location evidence="3">Endosome</location>
        <location evidence="3">Multivesicular body membrane</location>
        <topology evidence="3">Single-pass type II membrane protein</topology>
    </subcellularLocation>
    <subcellularLocation>
        <location evidence="2">Prevacuolar compartment membrane</location>
        <topology evidence="2">Single-pass type II membrane protein</topology>
    </subcellularLocation>
</comment>
<dbReference type="FunFam" id="3.40.50.1820:FF:000129">
    <property type="entry name" value="Autophagy related lipase Atg15, putative"/>
    <property type="match status" value="1"/>
</dbReference>
<dbReference type="AlphaFoldDB" id="G8C0P0"/>
<dbReference type="eggNOG" id="KOG4540">
    <property type="taxonomic scope" value="Eukaryota"/>
</dbReference>
<keyword evidence="24" id="KW-1185">Reference proteome</keyword>
<keyword evidence="14 22" id="KW-1133">Transmembrane helix</keyword>
<evidence type="ECO:0000313" key="23">
    <source>
        <dbReference type="EMBL" id="CCE65755.1"/>
    </source>
</evidence>
<dbReference type="GO" id="GO:0004806">
    <property type="term" value="F:triacylglycerol lipase activity"/>
    <property type="evidence" value="ECO:0007669"/>
    <property type="project" value="UniProtKB-EC"/>
</dbReference>
<evidence type="ECO:0000256" key="10">
    <source>
        <dbReference type="ARBA" id="ARBA00022753"/>
    </source>
</evidence>
<dbReference type="Pfam" id="PF26363">
    <property type="entry name" value="Phospholipase-like"/>
    <property type="match status" value="1"/>
</dbReference>